<dbReference type="Pfam" id="PF00534">
    <property type="entry name" value="Glycos_transf_1"/>
    <property type="match status" value="1"/>
</dbReference>
<dbReference type="GO" id="GO:0016757">
    <property type="term" value="F:glycosyltransferase activity"/>
    <property type="evidence" value="ECO:0007669"/>
    <property type="project" value="UniProtKB-KW"/>
</dbReference>
<dbReference type="CDD" id="cd03801">
    <property type="entry name" value="GT4_PimA-like"/>
    <property type="match status" value="1"/>
</dbReference>
<name>A0A7S0GA45_9STRA</name>
<gene>
    <name evidence="3" type="ORF">PINE0816_LOCUS1625</name>
</gene>
<dbReference type="InterPro" id="IPR001296">
    <property type="entry name" value="Glyco_trans_1"/>
</dbReference>
<dbReference type="PANTHER" id="PTHR46656">
    <property type="entry name" value="PUTATIVE-RELATED"/>
    <property type="match status" value="1"/>
</dbReference>
<evidence type="ECO:0000313" key="3">
    <source>
        <dbReference type="EMBL" id="CAD8405510.1"/>
    </source>
</evidence>
<dbReference type="SUPFAM" id="SSF53756">
    <property type="entry name" value="UDP-Glycosyltransferase/glycogen phosphorylase"/>
    <property type="match status" value="1"/>
</dbReference>
<protein>
    <recommendedName>
        <fullName evidence="2">Glycosyl transferase family 1 domain-containing protein</fullName>
    </recommendedName>
</protein>
<proteinExistence type="predicted"/>
<dbReference type="PANTHER" id="PTHR46656:SF3">
    <property type="entry name" value="PUTATIVE-RELATED"/>
    <property type="match status" value="1"/>
</dbReference>
<sequence>MEAFWKAFVLPANDTDTHNSACLVIVTSTYHDDPSRIHSDLQKLWLATIPPHSTNRRKKIVFLSGLATHDLIQLYNIADAFVLPSRGEGWGRPYIEAMAMGLPVIATNWSGPTEFVTPENGYLLPLNSLEPLVDAKLEAFPGHRWANPDGDKLVELLRRLCENPEAGRLKGRVGRRDVETKWSHLVVAKLIRNELERVVAVSSDVDEDSVRNEL</sequence>
<organism evidence="3">
    <name type="scientific">Proboscia inermis</name>
    <dbReference type="NCBI Taxonomy" id="420281"/>
    <lineage>
        <taxon>Eukaryota</taxon>
        <taxon>Sar</taxon>
        <taxon>Stramenopiles</taxon>
        <taxon>Ochrophyta</taxon>
        <taxon>Bacillariophyta</taxon>
        <taxon>Coscinodiscophyceae</taxon>
        <taxon>Rhizosoleniophycidae</taxon>
        <taxon>Rhizosoleniales</taxon>
        <taxon>Rhizosoleniaceae</taxon>
        <taxon>Proboscia</taxon>
    </lineage>
</organism>
<keyword evidence="1" id="KW-0328">Glycosyltransferase</keyword>
<accession>A0A7S0GA45</accession>
<dbReference type="Gene3D" id="3.40.50.2000">
    <property type="entry name" value="Glycogen Phosphorylase B"/>
    <property type="match status" value="1"/>
</dbReference>
<keyword evidence="1" id="KW-0808">Transferase</keyword>
<evidence type="ECO:0000259" key="2">
    <source>
        <dbReference type="Pfam" id="PF00534"/>
    </source>
</evidence>
<dbReference type="EMBL" id="HBEL01003431">
    <property type="protein sequence ID" value="CAD8405510.1"/>
    <property type="molecule type" value="Transcribed_RNA"/>
</dbReference>
<reference evidence="3" key="1">
    <citation type="submission" date="2021-01" db="EMBL/GenBank/DDBJ databases">
        <authorList>
            <person name="Corre E."/>
            <person name="Pelletier E."/>
            <person name="Niang G."/>
            <person name="Scheremetjew M."/>
            <person name="Finn R."/>
            <person name="Kale V."/>
            <person name="Holt S."/>
            <person name="Cochrane G."/>
            <person name="Meng A."/>
            <person name="Brown T."/>
            <person name="Cohen L."/>
        </authorList>
    </citation>
    <scope>NUCLEOTIDE SEQUENCE</scope>
    <source>
        <strain evidence="3">CCAP1064/1</strain>
    </source>
</reference>
<feature type="domain" description="Glycosyl transferase family 1" evidence="2">
    <location>
        <begin position="55"/>
        <end position="134"/>
    </location>
</feature>
<evidence type="ECO:0000256" key="1">
    <source>
        <dbReference type="ARBA" id="ARBA00022676"/>
    </source>
</evidence>
<dbReference type="AlphaFoldDB" id="A0A7S0GA45"/>